<reference evidence="1" key="1">
    <citation type="submission" date="2022-10" db="EMBL/GenBank/DDBJ databases">
        <title>Complete Genome of Trichothecium roseum strain YXFP-22015, a Plant Pathogen Isolated from Citrus.</title>
        <authorList>
            <person name="Wang Y."/>
            <person name="Zhu L."/>
        </authorList>
    </citation>
    <scope>NUCLEOTIDE SEQUENCE</scope>
    <source>
        <strain evidence="1">YXFP-22015</strain>
    </source>
</reference>
<sequence>MPVKNRWPDFRLASSLWSHVGQPDKDDSEERNPPRRNASPSRGDFPGRERARDSREADEEKTGHGADKPVKMMTDEQGLPIEDVGNMESYQGAEDEDQEMEDFGPLAMFDSNLSQAPFSSAPPAPEADMSAPPVPIEEPKHKKTKKSKKHSLELSQELEEQEPPTQMVEETASKPKRSKRKSAASSSEAPQSPQGDDGAVIAQEPDKAMTAAARSRKRKGERSSDGKRRKKHKHGEEGEEVNADEQADNTGERPISKGSEGGDFLHRGRSKKDLSQVIAQDDLAASTSDPQASPSVAAQRHRSQSREARSRSASVAGRHNEGVEEEPHTFDNMDVENLAREAFNEHLNGAATNATAADEDVEMKEGSDNGNEDKDQDDNEGVDGAAEPAENAYDVPDSPKKSPEPEENGRSKRSLRPRKPAAAKEAFNEPPPPPAPKPRAKRATKKRVVKAPPRQIRRDSTEDERPEGVNVDVAAQRAEKRRARMAGFKQGRFTDEEFARVKAVLDAYRGESNMSEHEVVEMLHAPGGTSAGGLHADLWTRIFAELPDRQRQKTINATRKKFHNFVARGTWTPEQDAELTALIGIHGTTWSKIAALINRHPEDLRDRYRNYIVCGANQRKDTWEEGEEQLLTQIVINSMREIDQLRSENPEKPVWQKTYDELLDWQHISELMGRTRSRLQCITKWKAMNLKASGNDTLESSENADVSFSLEKARRQITQMPEEERHRLLLAINETSVDDDRKIPWQKLIDKPYRNTWHRYTQMLLWHRFKQTVPQYQNKTTRDIAQFLVDQFNHTRELPAIDTMTYDPVEETIYLTGVGASKGHSKKNAGAKRTQNKSSEYVANSDDENHGEMDGEPALKDEEIDAMADAGEMQIDPALMATAPEAQMDEPIITATAPPEAADDGAGEEVVAGTAGEAEGGPSQVSVLVEETPTKKSKPPRKKASSSSAKKTHKTVSQEDPIEDVEMAALPTQESIPDDLDASQLEEPTARKKTPGKFRAPGSAVAQPQARDANAAGTALTESYSSDMDDMEDLPARVLV</sequence>
<name>A0ACC0V6D7_9HYPO</name>
<proteinExistence type="predicted"/>
<dbReference type="Proteomes" id="UP001163324">
    <property type="component" value="Chromosome 3"/>
</dbReference>
<evidence type="ECO:0000313" key="2">
    <source>
        <dbReference type="Proteomes" id="UP001163324"/>
    </source>
</evidence>
<gene>
    <name evidence="1" type="ORF">N3K66_003775</name>
</gene>
<accession>A0ACC0V6D7</accession>
<comment type="caution">
    <text evidence="1">The sequence shown here is derived from an EMBL/GenBank/DDBJ whole genome shotgun (WGS) entry which is preliminary data.</text>
</comment>
<dbReference type="EMBL" id="CM047942">
    <property type="protein sequence ID" value="KAI9901958.1"/>
    <property type="molecule type" value="Genomic_DNA"/>
</dbReference>
<keyword evidence="2" id="KW-1185">Reference proteome</keyword>
<protein>
    <submittedName>
        <fullName evidence="1">Uncharacterized protein</fullName>
    </submittedName>
</protein>
<evidence type="ECO:0000313" key="1">
    <source>
        <dbReference type="EMBL" id="KAI9901958.1"/>
    </source>
</evidence>
<organism evidence="1 2">
    <name type="scientific">Trichothecium roseum</name>
    <dbReference type="NCBI Taxonomy" id="47278"/>
    <lineage>
        <taxon>Eukaryota</taxon>
        <taxon>Fungi</taxon>
        <taxon>Dikarya</taxon>
        <taxon>Ascomycota</taxon>
        <taxon>Pezizomycotina</taxon>
        <taxon>Sordariomycetes</taxon>
        <taxon>Hypocreomycetidae</taxon>
        <taxon>Hypocreales</taxon>
        <taxon>Hypocreales incertae sedis</taxon>
        <taxon>Trichothecium</taxon>
    </lineage>
</organism>